<gene>
    <name evidence="2" type="ORF">MCCG_0116</name>
</gene>
<dbReference type="KEGG" id="mcai:MCCG_0116"/>
<dbReference type="Proteomes" id="UP000031910">
    <property type="component" value="Chromosome"/>
</dbReference>
<reference evidence="2 3" key="1">
    <citation type="submission" date="2013-12" db="EMBL/GenBank/DDBJ databases">
        <authorList>
            <person name="Wang R."/>
            <person name="Li Y."/>
            <person name="Zheng H."/>
            <person name="Xin J."/>
        </authorList>
    </citation>
    <scope>NUCLEOTIDE SEQUENCE [LARGE SCALE GENOMIC DNA]</scope>
    <source>
        <strain evidence="2 3">87001</strain>
    </source>
</reference>
<keyword evidence="1" id="KW-0812">Transmembrane</keyword>
<organism evidence="2 3">
    <name type="scientific">Mycoplasma capricolum subsp. capripneumoniae 87001</name>
    <dbReference type="NCBI Taxonomy" id="1124992"/>
    <lineage>
        <taxon>Bacteria</taxon>
        <taxon>Bacillati</taxon>
        <taxon>Mycoplasmatota</taxon>
        <taxon>Mollicutes</taxon>
        <taxon>Mycoplasmataceae</taxon>
        <taxon>Mycoplasma</taxon>
    </lineage>
</organism>
<dbReference type="EMBL" id="CP006959">
    <property type="protein sequence ID" value="AJK51117.1"/>
    <property type="molecule type" value="Genomic_DNA"/>
</dbReference>
<keyword evidence="1" id="KW-0472">Membrane</keyword>
<evidence type="ECO:0000256" key="1">
    <source>
        <dbReference type="SAM" id="Phobius"/>
    </source>
</evidence>
<dbReference type="RefSeq" id="WP_019269125.1">
    <property type="nucleotide sequence ID" value="NZ_CP006959.1"/>
</dbReference>
<dbReference type="AlphaFoldDB" id="A0A9N7AUK5"/>
<evidence type="ECO:0000313" key="3">
    <source>
        <dbReference type="Proteomes" id="UP000031910"/>
    </source>
</evidence>
<name>A0A9N7AUK5_MYCCC</name>
<evidence type="ECO:0000313" key="2">
    <source>
        <dbReference type="EMBL" id="AJK51117.1"/>
    </source>
</evidence>
<keyword evidence="3" id="KW-1185">Reference proteome</keyword>
<proteinExistence type="predicted"/>
<sequence length="167" mass="19446">MIIFSQQTTSHIPTWAVYLILVLGLIGLIVSSYGATCALKYHSKLKDKNNSKKVQNILSTRQSYDWDQINTLDQKGFFLIGVTFKNFDFNKNKTPITILKSTDLITDINKFKSNLNDYKNLTDYMNNQQLLANDLIFFILEKAENLDELNQLYLDWLFFNKFLIVLV</sequence>
<keyword evidence="1" id="KW-1133">Transmembrane helix</keyword>
<evidence type="ECO:0008006" key="4">
    <source>
        <dbReference type="Google" id="ProtNLM"/>
    </source>
</evidence>
<protein>
    <recommendedName>
        <fullName evidence="4">Transmembrane protein</fullName>
    </recommendedName>
</protein>
<feature type="transmembrane region" description="Helical" evidence="1">
    <location>
        <begin position="15"/>
        <end position="39"/>
    </location>
</feature>
<accession>A0A9N7AUK5</accession>